<dbReference type="WBParaSite" id="PTRK_0000556000.1">
    <property type="protein sequence ID" value="PTRK_0000556000.1"/>
    <property type="gene ID" value="PTRK_0000556000"/>
</dbReference>
<dbReference type="STRING" id="131310.A0A0N4ZDB5"/>
<dbReference type="AlphaFoldDB" id="A0A0N4ZDB5"/>
<reference evidence="5" key="1">
    <citation type="submission" date="2017-02" db="UniProtKB">
        <authorList>
            <consortium name="WormBaseParasite"/>
        </authorList>
    </citation>
    <scope>IDENTIFICATION</scope>
</reference>
<accession>A0A0N4ZDB5</accession>
<feature type="domain" description="ShKT" evidence="3">
    <location>
        <begin position="214"/>
        <end position="248"/>
    </location>
</feature>
<evidence type="ECO:0000313" key="4">
    <source>
        <dbReference type="Proteomes" id="UP000038045"/>
    </source>
</evidence>
<comment type="caution">
    <text evidence="1">Lacks conserved residue(s) required for the propagation of feature annotation.</text>
</comment>
<protein>
    <submittedName>
        <fullName evidence="5">ShKT domain-containing protein</fullName>
    </submittedName>
</protein>
<dbReference type="InterPro" id="IPR003582">
    <property type="entry name" value="ShKT_dom"/>
</dbReference>
<name>A0A0N4ZDB5_PARTI</name>
<evidence type="ECO:0000256" key="2">
    <source>
        <dbReference type="SAM" id="SignalP"/>
    </source>
</evidence>
<evidence type="ECO:0000313" key="5">
    <source>
        <dbReference type="WBParaSite" id="PTRK_0000556000.1"/>
    </source>
</evidence>
<keyword evidence="1" id="KW-1015">Disulfide bond</keyword>
<keyword evidence="2" id="KW-0732">Signal</keyword>
<evidence type="ECO:0000259" key="3">
    <source>
        <dbReference type="PROSITE" id="PS51670"/>
    </source>
</evidence>
<feature type="chain" id="PRO_5005891527" evidence="2">
    <location>
        <begin position="23"/>
        <end position="248"/>
    </location>
</feature>
<sequence length="248" mass="25562">MSFSKLLTILAVYLIVSPKCKAPNTRLCGAAADCTGGLFCVSVGAEYACVAPCTVAQEVSICGGAGTCVLGTDIANQNVYTCAQSRGCLTDNECMTANPATPICNIYTLQCIATPGAVTTTTYRPTTTRIVDSIVGGLYDCANHARYCYDPLWLPLMMAKCPATCASIRIAGITGITGVAGITGVTGLTGIPGLAGITGIAIGNAAVPAGNNGCRDVLADCVNKRSVCQLTPYKNFVNTYCRYTCGLC</sequence>
<dbReference type="Pfam" id="PF01549">
    <property type="entry name" value="ShK"/>
    <property type="match status" value="2"/>
</dbReference>
<dbReference type="PROSITE" id="PS51670">
    <property type="entry name" value="SHKT"/>
    <property type="match status" value="1"/>
</dbReference>
<feature type="disulfide bond" evidence="1">
    <location>
        <begin position="214"/>
        <end position="248"/>
    </location>
</feature>
<organism evidence="4 5">
    <name type="scientific">Parastrongyloides trichosuri</name>
    <name type="common">Possum-specific nematode worm</name>
    <dbReference type="NCBI Taxonomy" id="131310"/>
    <lineage>
        <taxon>Eukaryota</taxon>
        <taxon>Metazoa</taxon>
        <taxon>Ecdysozoa</taxon>
        <taxon>Nematoda</taxon>
        <taxon>Chromadorea</taxon>
        <taxon>Rhabditida</taxon>
        <taxon>Tylenchina</taxon>
        <taxon>Panagrolaimomorpha</taxon>
        <taxon>Strongyloidoidea</taxon>
        <taxon>Strongyloididae</taxon>
        <taxon>Parastrongyloides</taxon>
    </lineage>
</organism>
<dbReference type="Gene3D" id="1.10.10.1870">
    <property type="entry name" value="ShTK domain-like"/>
    <property type="match status" value="1"/>
</dbReference>
<feature type="signal peptide" evidence="2">
    <location>
        <begin position="1"/>
        <end position="22"/>
    </location>
</feature>
<dbReference type="Proteomes" id="UP000038045">
    <property type="component" value="Unplaced"/>
</dbReference>
<proteinExistence type="predicted"/>
<keyword evidence="4" id="KW-1185">Reference proteome</keyword>
<evidence type="ECO:0000256" key="1">
    <source>
        <dbReference type="PROSITE-ProRule" id="PRU01005"/>
    </source>
</evidence>